<dbReference type="InterPro" id="IPR036890">
    <property type="entry name" value="HATPase_C_sf"/>
</dbReference>
<dbReference type="HOGENOM" id="CLU_000445_114_72_0"/>
<dbReference type="SMART" id="SM00448">
    <property type="entry name" value="REC"/>
    <property type="match status" value="1"/>
</dbReference>
<feature type="domain" description="Response regulatory" evidence="8">
    <location>
        <begin position="21"/>
        <end position="137"/>
    </location>
</feature>
<dbReference type="InterPro" id="IPR005467">
    <property type="entry name" value="His_kinase_dom"/>
</dbReference>
<dbReference type="STRING" id="234267.Acid_2047"/>
<dbReference type="InterPro" id="IPR001789">
    <property type="entry name" value="Sig_transdc_resp-reg_receiver"/>
</dbReference>
<feature type="domain" description="Histidine kinase" evidence="7">
    <location>
        <begin position="306"/>
        <end position="519"/>
    </location>
</feature>
<dbReference type="Pfam" id="PF13426">
    <property type="entry name" value="PAS_9"/>
    <property type="match status" value="1"/>
</dbReference>
<dbReference type="Pfam" id="PF00072">
    <property type="entry name" value="Response_reg"/>
    <property type="match status" value="1"/>
</dbReference>
<accession>Q026N2</accession>
<evidence type="ECO:0000256" key="4">
    <source>
        <dbReference type="ARBA" id="ARBA00022679"/>
    </source>
</evidence>
<evidence type="ECO:0000256" key="5">
    <source>
        <dbReference type="ARBA" id="ARBA00022777"/>
    </source>
</evidence>
<dbReference type="SUPFAM" id="SSF52172">
    <property type="entry name" value="CheY-like"/>
    <property type="match status" value="1"/>
</dbReference>
<dbReference type="InterPro" id="IPR035965">
    <property type="entry name" value="PAS-like_dom_sf"/>
</dbReference>
<dbReference type="InterPro" id="IPR000014">
    <property type="entry name" value="PAS"/>
</dbReference>
<evidence type="ECO:0000256" key="3">
    <source>
        <dbReference type="ARBA" id="ARBA00022553"/>
    </source>
</evidence>
<dbReference type="Gene3D" id="3.30.565.10">
    <property type="entry name" value="Histidine kinase-like ATPase, C-terminal domain"/>
    <property type="match status" value="1"/>
</dbReference>
<keyword evidence="4 11" id="KW-0808">Transferase</keyword>
<name>Q026N2_SOLUE</name>
<gene>
    <name evidence="11" type="ordered locus">Acid_2047</name>
</gene>
<reference evidence="11" key="1">
    <citation type="submission" date="2006-10" db="EMBL/GenBank/DDBJ databases">
        <title>Complete sequence of Solibacter usitatus Ellin6076.</title>
        <authorList>
            <consortium name="US DOE Joint Genome Institute"/>
            <person name="Copeland A."/>
            <person name="Lucas S."/>
            <person name="Lapidus A."/>
            <person name="Barry K."/>
            <person name="Detter J.C."/>
            <person name="Glavina del Rio T."/>
            <person name="Hammon N."/>
            <person name="Israni S."/>
            <person name="Dalin E."/>
            <person name="Tice H."/>
            <person name="Pitluck S."/>
            <person name="Thompson L.S."/>
            <person name="Brettin T."/>
            <person name="Bruce D."/>
            <person name="Han C."/>
            <person name="Tapia R."/>
            <person name="Gilna P."/>
            <person name="Schmutz J."/>
            <person name="Larimer F."/>
            <person name="Land M."/>
            <person name="Hauser L."/>
            <person name="Kyrpides N."/>
            <person name="Mikhailova N."/>
            <person name="Janssen P.H."/>
            <person name="Kuske C.R."/>
            <person name="Richardson P."/>
        </authorList>
    </citation>
    <scope>NUCLEOTIDE SEQUENCE</scope>
    <source>
        <strain evidence="11">Ellin6076</strain>
    </source>
</reference>
<dbReference type="PROSITE" id="PS50110">
    <property type="entry name" value="RESPONSE_REGULATORY"/>
    <property type="match status" value="1"/>
</dbReference>
<evidence type="ECO:0000313" key="11">
    <source>
        <dbReference type="EMBL" id="ABJ83037.1"/>
    </source>
</evidence>
<proteinExistence type="predicted"/>
<feature type="domain" description="PAS" evidence="9">
    <location>
        <begin position="163"/>
        <end position="209"/>
    </location>
</feature>
<dbReference type="SUPFAM" id="SSF55785">
    <property type="entry name" value="PYP-like sensor domain (PAS domain)"/>
    <property type="match status" value="1"/>
</dbReference>
<dbReference type="PROSITE" id="PS50109">
    <property type="entry name" value="HIS_KIN"/>
    <property type="match status" value="1"/>
</dbReference>
<dbReference type="KEGG" id="sus:Acid_2047"/>
<feature type="modified residue" description="4-aspartylphosphate" evidence="6">
    <location>
        <position position="70"/>
    </location>
</feature>
<dbReference type="Pfam" id="PF00512">
    <property type="entry name" value="HisKA"/>
    <property type="match status" value="1"/>
</dbReference>
<dbReference type="Gene3D" id="3.30.450.20">
    <property type="entry name" value="PAS domain"/>
    <property type="match status" value="1"/>
</dbReference>
<keyword evidence="5 11" id="KW-0418">Kinase</keyword>
<dbReference type="Gene3D" id="3.40.50.2300">
    <property type="match status" value="1"/>
</dbReference>
<dbReference type="CDD" id="cd00082">
    <property type="entry name" value="HisKA"/>
    <property type="match status" value="1"/>
</dbReference>
<feature type="domain" description="PAC" evidence="10">
    <location>
        <begin position="227"/>
        <end position="277"/>
    </location>
</feature>
<dbReference type="InterPro" id="IPR052162">
    <property type="entry name" value="Sensor_kinase/Photoreceptor"/>
</dbReference>
<dbReference type="SUPFAM" id="SSF47384">
    <property type="entry name" value="Homodimeric domain of signal transducing histidine kinase"/>
    <property type="match status" value="1"/>
</dbReference>
<dbReference type="InterPro" id="IPR011006">
    <property type="entry name" value="CheY-like_superfamily"/>
</dbReference>
<dbReference type="PROSITE" id="PS50113">
    <property type="entry name" value="PAC"/>
    <property type="match status" value="1"/>
</dbReference>
<dbReference type="eggNOG" id="COG4251">
    <property type="taxonomic scope" value="Bacteria"/>
</dbReference>
<protein>
    <recommendedName>
        <fullName evidence="2">histidine kinase</fullName>
        <ecNumber evidence="2">2.7.13.3</ecNumber>
    </recommendedName>
</protein>
<dbReference type="GO" id="GO:0000155">
    <property type="term" value="F:phosphorelay sensor kinase activity"/>
    <property type="evidence" value="ECO:0007669"/>
    <property type="project" value="InterPro"/>
</dbReference>
<dbReference type="Gene3D" id="1.10.287.130">
    <property type="match status" value="1"/>
</dbReference>
<dbReference type="PRINTS" id="PR00344">
    <property type="entry name" value="BCTRLSENSOR"/>
</dbReference>
<dbReference type="SMART" id="SM00387">
    <property type="entry name" value="HATPase_c"/>
    <property type="match status" value="1"/>
</dbReference>
<keyword evidence="3 6" id="KW-0597">Phosphoprotein</keyword>
<evidence type="ECO:0000259" key="10">
    <source>
        <dbReference type="PROSITE" id="PS50113"/>
    </source>
</evidence>
<dbReference type="FunFam" id="3.30.565.10:FF:000006">
    <property type="entry name" value="Sensor histidine kinase WalK"/>
    <property type="match status" value="1"/>
</dbReference>
<dbReference type="InterPro" id="IPR000700">
    <property type="entry name" value="PAS-assoc_C"/>
</dbReference>
<dbReference type="PANTHER" id="PTHR43304">
    <property type="entry name" value="PHYTOCHROME-LIKE PROTEIN CPH1"/>
    <property type="match status" value="1"/>
</dbReference>
<evidence type="ECO:0000259" key="7">
    <source>
        <dbReference type="PROSITE" id="PS50109"/>
    </source>
</evidence>
<dbReference type="eggNOG" id="COG3437">
    <property type="taxonomic scope" value="Bacteria"/>
</dbReference>
<dbReference type="InterPro" id="IPR004358">
    <property type="entry name" value="Sig_transdc_His_kin-like_C"/>
</dbReference>
<dbReference type="SMART" id="SM00091">
    <property type="entry name" value="PAS"/>
    <property type="match status" value="1"/>
</dbReference>
<dbReference type="EMBL" id="CP000473">
    <property type="protein sequence ID" value="ABJ83037.1"/>
    <property type="molecule type" value="Genomic_DNA"/>
</dbReference>
<dbReference type="PANTHER" id="PTHR43304:SF1">
    <property type="entry name" value="PAC DOMAIN-CONTAINING PROTEIN"/>
    <property type="match status" value="1"/>
</dbReference>
<comment type="catalytic activity">
    <reaction evidence="1">
        <text>ATP + protein L-histidine = ADP + protein N-phospho-L-histidine.</text>
        <dbReference type="EC" id="2.7.13.3"/>
    </reaction>
</comment>
<dbReference type="SMART" id="SM00388">
    <property type="entry name" value="HisKA"/>
    <property type="match status" value="1"/>
</dbReference>
<evidence type="ECO:0000256" key="2">
    <source>
        <dbReference type="ARBA" id="ARBA00012438"/>
    </source>
</evidence>
<dbReference type="Pfam" id="PF02518">
    <property type="entry name" value="HATPase_c"/>
    <property type="match status" value="1"/>
</dbReference>
<dbReference type="InterPro" id="IPR003594">
    <property type="entry name" value="HATPase_dom"/>
</dbReference>
<dbReference type="SUPFAM" id="SSF55874">
    <property type="entry name" value="ATPase domain of HSP90 chaperone/DNA topoisomerase II/histidine kinase"/>
    <property type="match status" value="1"/>
</dbReference>
<evidence type="ECO:0000259" key="8">
    <source>
        <dbReference type="PROSITE" id="PS50110"/>
    </source>
</evidence>
<dbReference type="NCBIfam" id="TIGR00229">
    <property type="entry name" value="sensory_box"/>
    <property type="match status" value="1"/>
</dbReference>
<dbReference type="EC" id="2.7.13.3" evidence="2"/>
<dbReference type="CDD" id="cd00130">
    <property type="entry name" value="PAS"/>
    <property type="match status" value="1"/>
</dbReference>
<dbReference type="AlphaFoldDB" id="Q026N2"/>
<dbReference type="InParanoid" id="Q026N2"/>
<evidence type="ECO:0000256" key="6">
    <source>
        <dbReference type="PROSITE-ProRule" id="PRU00169"/>
    </source>
</evidence>
<dbReference type="InterPro" id="IPR003661">
    <property type="entry name" value="HisK_dim/P_dom"/>
</dbReference>
<dbReference type="InterPro" id="IPR036097">
    <property type="entry name" value="HisK_dim/P_sf"/>
</dbReference>
<dbReference type="PROSITE" id="PS50112">
    <property type="entry name" value="PAS"/>
    <property type="match status" value="1"/>
</dbReference>
<evidence type="ECO:0000256" key="1">
    <source>
        <dbReference type="ARBA" id="ARBA00000085"/>
    </source>
</evidence>
<evidence type="ECO:0000259" key="9">
    <source>
        <dbReference type="PROSITE" id="PS50112"/>
    </source>
</evidence>
<sequence>MRMPANAAQRAQESAIERRTKILLVDDTPENLVSLEAALAGLGEELVLASSGKQALRHLLEDDFAAILLDVRMPEMDGFETAELIRSRPRSRQTPILFLTGYRNEEHLFRGYDLGAVDFLFKPIVPEVLRSKVAVFVELSRTNAKLKEQTDALRVQAEVLQKAEQRFRSLLEAAPDAMLVCREDGEIVMVNSQAEILFNSHRDKLVSRSIRSIVPGWGWQSGQPVQRGIELLAYPDGRAPFQAEISFSPVQTEEGVVVTCSIRDITERKKTEERIRELNSNLEERVVERTEALMRSNEELQQFAYVASHDLQEPLRTVSIYAQLLAKRYQGQLAGDADQFIRFIVEGSERMEKLIHDLLDFSRVDARGTDYFTRMSCDEALNDAIGNLYSLIDENAAVITRGPLPSLTGDPVQLTRLFQNLLVNSIRYRSEAAPRIQVEAQEQNGEWLFSVQDNGIGIEPQYAEKIFGIFRCLQPRDKSSGSGMGLAICRKIVSRHEGRIWVESALGEGAKFYFTLPRK</sequence>
<organism evidence="11">
    <name type="scientific">Solibacter usitatus (strain Ellin6076)</name>
    <dbReference type="NCBI Taxonomy" id="234267"/>
    <lineage>
        <taxon>Bacteria</taxon>
        <taxon>Pseudomonadati</taxon>
        <taxon>Acidobacteriota</taxon>
        <taxon>Terriglobia</taxon>
        <taxon>Bryobacterales</taxon>
        <taxon>Solibacteraceae</taxon>
        <taxon>Candidatus Solibacter</taxon>
    </lineage>
</organism>